<protein>
    <submittedName>
        <fullName evidence="2">Uncharacterized protein</fullName>
    </submittedName>
</protein>
<keyword evidence="1" id="KW-1133">Transmembrane helix</keyword>
<keyword evidence="1" id="KW-0812">Transmembrane</keyword>
<keyword evidence="1" id="KW-0472">Membrane</keyword>
<dbReference type="EMBL" id="SWBO01000005">
    <property type="protein sequence ID" value="TKC00026.1"/>
    <property type="molecule type" value="Genomic_DNA"/>
</dbReference>
<reference evidence="2 3" key="1">
    <citation type="submission" date="2019-04" db="EMBL/GenBank/DDBJ databases">
        <title>Pedobacter sp. AR-2-6 sp. nov., isolated from Arctic soil.</title>
        <authorList>
            <person name="Dahal R.H."/>
            <person name="Kim D.-U."/>
        </authorList>
    </citation>
    <scope>NUCLEOTIDE SEQUENCE [LARGE SCALE GENOMIC DNA]</scope>
    <source>
        <strain evidence="2 3">AR-2-6</strain>
    </source>
</reference>
<evidence type="ECO:0000256" key="1">
    <source>
        <dbReference type="SAM" id="Phobius"/>
    </source>
</evidence>
<evidence type="ECO:0000313" key="2">
    <source>
        <dbReference type="EMBL" id="TKC00026.1"/>
    </source>
</evidence>
<accession>A0A4V5NXM8</accession>
<organism evidence="2 3">
    <name type="scientific">Pedobacter cryotolerans</name>
    <dbReference type="NCBI Taxonomy" id="2571270"/>
    <lineage>
        <taxon>Bacteria</taxon>
        <taxon>Pseudomonadati</taxon>
        <taxon>Bacteroidota</taxon>
        <taxon>Sphingobacteriia</taxon>
        <taxon>Sphingobacteriales</taxon>
        <taxon>Sphingobacteriaceae</taxon>
        <taxon>Pedobacter</taxon>
    </lineage>
</organism>
<keyword evidence="3" id="KW-1185">Reference proteome</keyword>
<dbReference type="RefSeq" id="WP_136877189.1">
    <property type="nucleotide sequence ID" value="NZ_SWBO01000005.1"/>
</dbReference>
<evidence type="ECO:0000313" key="3">
    <source>
        <dbReference type="Proteomes" id="UP000310477"/>
    </source>
</evidence>
<gene>
    <name evidence="2" type="ORF">FA045_11335</name>
</gene>
<name>A0A4V5NXM8_9SPHI</name>
<dbReference type="Proteomes" id="UP000310477">
    <property type="component" value="Unassembled WGS sequence"/>
</dbReference>
<dbReference type="AlphaFoldDB" id="A0A4V5NXM8"/>
<dbReference type="OrthoDB" id="673785at2"/>
<comment type="caution">
    <text evidence="2">The sequence shown here is derived from an EMBL/GenBank/DDBJ whole genome shotgun (WGS) entry which is preliminary data.</text>
</comment>
<sequence>MKKSIFLVVCIIVLCFSVILFYQRFFLKQDRNGFERKIIKTTYKVVNSIKLPSSSCYFAGEPNEELYLKDLQTANVIFIADLTLSNIKKRAYNVPDEISVRKRKVNIGIVGTSVFISGNLAGNLNIYSLANPTGTSYKNPKIWFDQTTLASNTTVIGRGLQTIKGNLQIQVINFNYKKGRVKSTYNLSAEAENVFSVDGQLQLDNMSKDLFYMFFYKGSFLCLDTNLNLKYEAKTIDTITSSSLKTATLSAKIKNKTETKTTQSTPRNVINRSYTLYQNHLYLISSLKADNESLSKFRDNQIIDVYTCESGKYLYSFYVPKFKRTKLRELKIHDKSLFAIYDDFLVGYKLVQ</sequence>
<proteinExistence type="predicted"/>
<feature type="transmembrane region" description="Helical" evidence="1">
    <location>
        <begin position="6"/>
        <end position="27"/>
    </location>
</feature>